<dbReference type="InterPro" id="IPR011711">
    <property type="entry name" value="GntR_C"/>
</dbReference>
<keyword evidence="2 6" id="KW-0238">DNA-binding</keyword>
<evidence type="ECO:0000256" key="3">
    <source>
        <dbReference type="ARBA" id="ARBA00023163"/>
    </source>
</evidence>
<gene>
    <name evidence="6" type="ORF">J2S76_002405</name>
</gene>
<keyword evidence="7" id="KW-1185">Reference proteome</keyword>
<dbReference type="Gene3D" id="1.20.120.530">
    <property type="entry name" value="GntR ligand-binding domain-like"/>
    <property type="match status" value="1"/>
</dbReference>
<evidence type="ECO:0000256" key="1">
    <source>
        <dbReference type="ARBA" id="ARBA00023015"/>
    </source>
</evidence>
<feature type="region of interest" description="Disordered" evidence="4">
    <location>
        <begin position="1"/>
        <end position="32"/>
    </location>
</feature>
<comment type="caution">
    <text evidence="6">The sequence shown here is derived from an EMBL/GenBank/DDBJ whole genome shotgun (WGS) entry which is preliminary data.</text>
</comment>
<feature type="domain" description="GntR C-terminal" evidence="5">
    <location>
        <begin position="56"/>
        <end position="169"/>
    </location>
</feature>
<organism evidence="6 7">
    <name type="scientific">Ancylobacter vacuolatus</name>
    <dbReference type="NCBI Taxonomy" id="223389"/>
    <lineage>
        <taxon>Bacteria</taxon>
        <taxon>Pseudomonadati</taxon>
        <taxon>Pseudomonadota</taxon>
        <taxon>Alphaproteobacteria</taxon>
        <taxon>Hyphomicrobiales</taxon>
        <taxon>Xanthobacteraceae</taxon>
        <taxon>Ancylobacter</taxon>
    </lineage>
</organism>
<dbReference type="Proteomes" id="UP001238467">
    <property type="component" value="Unassembled WGS sequence"/>
</dbReference>
<evidence type="ECO:0000256" key="2">
    <source>
        <dbReference type="ARBA" id="ARBA00023125"/>
    </source>
</evidence>
<name>A0ABU0DHT5_9HYPH</name>
<dbReference type="InterPro" id="IPR036390">
    <property type="entry name" value="WH_DNA-bd_sf"/>
</dbReference>
<protein>
    <submittedName>
        <fullName evidence="6">DNA-binding FadR family transcriptional regulator</fullName>
    </submittedName>
</protein>
<dbReference type="SUPFAM" id="SSF46785">
    <property type="entry name" value="Winged helix' DNA-binding domain"/>
    <property type="match status" value="1"/>
</dbReference>
<reference evidence="6 7" key="1">
    <citation type="submission" date="2023-07" db="EMBL/GenBank/DDBJ databases">
        <title>Genomic Encyclopedia of Type Strains, Phase IV (KMG-IV): sequencing the most valuable type-strain genomes for metagenomic binning, comparative biology and taxonomic classification.</title>
        <authorList>
            <person name="Goeker M."/>
        </authorList>
    </citation>
    <scope>NUCLEOTIDE SEQUENCE [LARGE SCALE GENOMIC DNA]</scope>
    <source>
        <strain evidence="6 7">DSM 1277</strain>
    </source>
</reference>
<sequence length="182" mass="20441">MRKAVQGTGENGGPTDSTGKRRRQPPPPTAAQFAVSALQKLIEDRKLGPGAPLPPQCGLAREFNISRATLREALKDNVQAFRAAAHAQDFAAFAQIDFEFHKLIMRFSRNRLLADMHDTFGRVLLESSRLPVRRDKLWDPVMEHERVVEALTMGDPEGAGYYMRRHLSRTVDRAGITMTKFV</sequence>
<dbReference type="RefSeq" id="WP_307060675.1">
    <property type="nucleotide sequence ID" value="NZ_JAUSUH010000004.1"/>
</dbReference>
<keyword evidence="1" id="KW-0805">Transcription regulation</keyword>
<evidence type="ECO:0000313" key="6">
    <source>
        <dbReference type="EMBL" id="MDQ0347978.1"/>
    </source>
</evidence>
<proteinExistence type="predicted"/>
<accession>A0ABU0DHT5</accession>
<evidence type="ECO:0000259" key="5">
    <source>
        <dbReference type="SMART" id="SM00895"/>
    </source>
</evidence>
<dbReference type="GO" id="GO:0003677">
    <property type="term" value="F:DNA binding"/>
    <property type="evidence" value="ECO:0007669"/>
    <property type="project" value="UniProtKB-KW"/>
</dbReference>
<dbReference type="PANTHER" id="PTHR43537:SF24">
    <property type="entry name" value="GLUCONATE OPERON TRANSCRIPTIONAL REPRESSOR"/>
    <property type="match status" value="1"/>
</dbReference>
<dbReference type="InterPro" id="IPR008920">
    <property type="entry name" value="TF_FadR/GntR_C"/>
</dbReference>
<keyword evidence="3" id="KW-0804">Transcription</keyword>
<dbReference type="PANTHER" id="PTHR43537">
    <property type="entry name" value="TRANSCRIPTIONAL REGULATOR, GNTR FAMILY"/>
    <property type="match status" value="1"/>
</dbReference>
<dbReference type="EMBL" id="JAUSUH010000004">
    <property type="protein sequence ID" value="MDQ0347978.1"/>
    <property type="molecule type" value="Genomic_DNA"/>
</dbReference>
<dbReference type="Pfam" id="PF07729">
    <property type="entry name" value="FCD"/>
    <property type="match status" value="1"/>
</dbReference>
<dbReference type="SUPFAM" id="SSF48008">
    <property type="entry name" value="GntR ligand-binding domain-like"/>
    <property type="match status" value="1"/>
</dbReference>
<evidence type="ECO:0000313" key="7">
    <source>
        <dbReference type="Proteomes" id="UP001238467"/>
    </source>
</evidence>
<evidence type="ECO:0000256" key="4">
    <source>
        <dbReference type="SAM" id="MobiDB-lite"/>
    </source>
</evidence>
<dbReference type="SMART" id="SM00895">
    <property type="entry name" value="FCD"/>
    <property type="match status" value="1"/>
</dbReference>